<dbReference type="Pfam" id="PF13627">
    <property type="entry name" value="LptM_cons"/>
    <property type="match status" value="1"/>
</dbReference>
<evidence type="ECO:0000313" key="7">
    <source>
        <dbReference type="EMBL" id="KAB1183026.1"/>
    </source>
</evidence>
<evidence type="ECO:0000256" key="1">
    <source>
        <dbReference type="ARBA" id="ARBA00004459"/>
    </source>
</evidence>
<dbReference type="InterPro" id="IPR032831">
    <property type="entry name" value="LptM_cons"/>
</dbReference>
<dbReference type="Proteomes" id="UP000480943">
    <property type="component" value="Unassembled WGS sequence"/>
</dbReference>
<sequence>MRKGLVAIFIFTILALTGCGQSGALYMPKDQPDQSQAQ</sequence>
<evidence type="ECO:0000256" key="5">
    <source>
        <dbReference type="ARBA" id="ARBA00023237"/>
    </source>
</evidence>
<organism evidence="7 8">
    <name type="scientific">Photobacterium damselae subsp. damselae</name>
    <name type="common">Listonella damsela</name>
    <dbReference type="NCBI Taxonomy" id="85581"/>
    <lineage>
        <taxon>Bacteria</taxon>
        <taxon>Pseudomonadati</taxon>
        <taxon>Pseudomonadota</taxon>
        <taxon>Gammaproteobacteria</taxon>
        <taxon>Vibrionales</taxon>
        <taxon>Vibrionaceae</taxon>
        <taxon>Photobacterium</taxon>
    </lineage>
</organism>
<dbReference type="NCBIfam" id="NF047847">
    <property type="entry name" value="SS_mature_LptM"/>
    <property type="match status" value="1"/>
</dbReference>
<keyword evidence="3" id="KW-0472">Membrane</keyword>
<dbReference type="PROSITE" id="PS51257">
    <property type="entry name" value="PROKAR_LIPOPROTEIN"/>
    <property type="match status" value="1"/>
</dbReference>
<evidence type="ECO:0000313" key="8">
    <source>
        <dbReference type="Proteomes" id="UP000480943"/>
    </source>
</evidence>
<reference evidence="7 8" key="1">
    <citation type="submission" date="2019-09" db="EMBL/GenBank/DDBJ databases">
        <title>Photobacterium damselae subsp. damselae CDC-2227-81, a human clinical isolate.</title>
        <authorList>
            <person name="Osorio C.R."/>
        </authorList>
    </citation>
    <scope>NUCLEOTIDE SEQUENCE [LARGE SCALE GENOMIC DNA]</scope>
    <source>
        <strain evidence="7 8">CDC-2227-81</strain>
    </source>
</reference>
<name>A0A1X9U4S9_PHODD</name>
<dbReference type="EMBL" id="VZUQ01000035">
    <property type="protein sequence ID" value="KAB1183026.1"/>
    <property type="molecule type" value="Genomic_DNA"/>
</dbReference>
<accession>A0A1X9U4S9</accession>
<comment type="subcellular location">
    <subcellularLocation>
        <location evidence="1">Cell outer membrane</location>
        <topology evidence="1">Lipid-anchor</topology>
    </subcellularLocation>
</comment>
<proteinExistence type="predicted"/>
<evidence type="ECO:0000256" key="6">
    <source>
        <dbReference type="ARBA" id="ARBA00023288"/>
    </source>
</evidence>
<evidence type="ECO:0000256" key="2">
    <source>
        <dbReference type="ARBA" id="ARBA00022729"/>
    </source>
</evidence>
<evidence type="ECO:0000256" key="3">
    <source>
        <dbReference type="ARBA" id="ARBA00023136"/>
    </source>
</evidence>
<evidence type="ECO:0000256" key="4">
    <source>
        <dbReference type="ARBA" id="ARBA00023139"/>
    </source>
</evidence>
<keyword evidence="2" id="KW-0732">Signal</keyword>
<dbReference type="AlphaFoldDB" id="A0A1X9U4S9"/>
<keyword evidence="6 7" id="KW-0449">Lipoprotein</keyword>
<keyword evidence="4" id="KW-0564">Palmitate</keyword>
<keyword evidence="5" id="KW-0998">Cell outer membrane</keyword>
<dbReference type="GO" id="GO:0009279">
    <property type="term" value="C:cell outer membrane"/>
    <property type="evidence" value="ECO:0007669"/>
    <property type="project" value="UniProtKB-SubCell"/>
</dbReference>
<dbReference type="RefSeq" id="WP_005302030.1">
    <property type="nucleotide sequence ID" value="NZ_AP026780.1"/>
</dbReference>
<protein>
    <submittedName>
        <fullName evidence="7">Lipoprotein</fullName>
    </submittedName>
</protein>
<gene>
    <name evidence="7" type="ORF">F6450_05055</name>
</gene>
<comment type="caution">
    <text evidence="7">The sequence shown here is derived from an EMBL/GenBank/DDBJ whole genome shotgun (WGS) entry which is preliminary data.</text>
</comment>
<dbReference type="GeneID" id="93396398"/>
<dbReference type="KEGG" id="pds:CAY62_14775"/>